<accession>A0A1I8FWX2</accession>
<evidence type="ECO:0000313" key="2">
    <source>
        <dbReference type="Proteomes" id="UP000095280"/>
    </source>
</evidence>
<keyword evidence="1" id="KW-0812">Transmembrane</keyword>
<organism evidence="2 3">
    <name type="scientific">Macrostomum lignano</name>
    <dbReference type="NCBI Taxonomy" id="282301"/>
    <lineage>
        <taxon>Eukaryota</taxon>
        <taxon>Metazoa</taxon>
        <taxon>Spiralia</taxon>
        <taxon>Lophotrochozoa</taxon>
        <taxon>Platyhelminthes</taxon>
        <taxon>Rhabditophora</taxon>
        <taxon>Macrostomorpha</taxon>
        <taxon>Macrostomida</taxon>
        <taxon>Macrostomidae</taxon>
        <taxon>Macrostomum</taxon>
    </lineage>
</organism>
<keyword evidence="1" id="KW-1133">Transmembrane helix</keyword>
<evidence type="ECO:0000313" key="3">
    <source>
        <dbReference type="WBParaSite" id="maker-uti_cns_0000182-snap-gene-2.10-mRNA-1"/>
    </source>
</evidence>
<dbReference type="AlphaFoldDB" id="A0A1I8FWX2"/>
<name>A0A1I8FWX2_9PLAT</name>
<keyword evidence="1" id="KW-0472">Membrane</keyword>
<feature type="transmembrane region" description="Helical" evidence="1">
    <location>
        <begin position="6"/>
        <end position="28"/>
    </location>
</feature>
<dbReference type="Proteomes" id="UP000095280">
    <property type="component" value="Unplaced"/>
</dbReference>
<proteinExistence type="predicted"/>
<protein>
    <submittedName>
        <fullName evidence="3">Secreted protein</fullName>
    </submittedName>
</protein>
<evidence type="ECO:0000256" key="1">
    <source>
        <dbReference type="SAM" id="Phobius"/>
    </source>
</evidence>
<reference evidence="3" key="1">
    <citation type="submission" date="2016-11" db="UniProtKB">
        <authorList>
            <consortium name="WormBaseParasite"/>
        </authorList>
    </citation>
    <scope>IDENTIFICATION</scope>
</reference>
<dbReference type="WBParaSite" id="maker-uti_cns_0000182-snap-gene-2.10-mRNA-1">
    <property type="protein sequence ID" value="maker-uti_cns_0000182-snap-gene-2.10-mRNA-1"/>
    <property type="gene ID" value="maker-uti_cns_0000182-snap-gene-2.10"/>
</dbReference>
<keyword evidence="2" id="KW-1185">Reference proteome</keyword>
<sequence length="96" mass="10628">MTAREEFSWIFQVLVVICCCYCCCCLPLRLRKKLPEFGWAQRPSAALISPAAAASWTCCSTDWTPPATAAPAGQVRRFFAGQRHCRSGWTARMPAG</sequence>